<name>A0ABT5ZKM9_9ACTN</name>
<dbReference type="SUPFAM" id="SSF56801">
    <property type="entry name" value="Acetyl-CoA synthetase-like"/>
    <property type="match status" value="1"/>
</dbReference>
<dbReference type="InterPro" id="IPR045851">
    <property type="entry name" value="AMP-bd_C_sf"/>
</dbReference>
<dbReference type="InterPro" id="IPR020845">
    <property type="entry name" value="AMP-binding_CS"/>
</dbReference>
<dbReference type="Pfam" id="PF13193">
    <property type="entry name" value="AMP-binding_C"/>
    <property type="match status" value="1"/>
</dbReference>
<dbReference type="InterPro" id="IPR050237">
    <property type="entry name" value="ATP-dep_AMP-bd_enzyme"/>
</dbReference>
<proteinExistence type="predicted"/>
<dbReference type="RefSeq" id="WP_276093804.1">
    <property type="nucleotide sequence ID" value="NZ_JARJBC010000007.1"/>
</dbReference>
<dbReference type="PANTHER" id="PTHR43767:SF1">
    <property type="entry name" value="NONRIBOSOMAL PEPTIDE SYNTHASE PES1 (EUROFUNG)-RELATED"/>
    <property type="match status" value="1"/>
</dbReference>
<gene>
    <name evidence="3" type="ORF">P3G67_14260</name>
</gene>
<organism evidence="3 4">
    <name type="scientific">Streptomyces silvisoli</name>
    <dbReference type="NCBI Taxonomy" id="3034235"/>
    <lineage>
        <taxon>Bacteria</taxon>
        <taxon>Bacillati</taxon>
        <taxon>Actinomycetota</taxon>
        <taxon>Actinomycetes</taxon>
        <taxon>Kitasatosporales</taxon>
        <taxon>Streptomycetaceae</taxon>
        <taxon>Streptomyces</taxon>
    </lineage>
</organism>
<accession>A0ABT5ZKM9</accession>
<dbReference type="Gene3D" id="3.40.50.12780">
    <property type="entry name" value="N-terminal domain of ligase-like"/>
    <property type="match status" value="1"/>
</dbReference>
<reference evidence="3 4" key="1">
    <citation type="submission" date="2023-03" db="EMBL/GenBank/DDBJ databases">
        <title>Draft genome sequence of Streptomyces sp. RB6PN23 isolated from peat swamp forest in Thailand.</title>
        <authorList>
            <person name="Klaysubun C."/>
            <person name="Duangmal K."/>
        </authorList>
    </citation>
    <scope>NUCLEOTIDE SEQUENCE [LARGE SCALE GENOMIC DNA]</scope>
    <source>
        <strain evidence="3 4">RB6PN23</strain>
    </source>
</reference>
<dbReference type="Gene3D" id="3.30.300.30">
    <property type="match status" value="1"/>
</dbReference>
<comment type="caution">
    <text evidence="3">The sequence shown here is derived from an EMBL/GenBank/DDBJ whole genome shotgun (WGS) entry which is preliminary data.</text>
</comment>
<dbReference type="Pfam" id="PF00501">
    <property type="entry name" value="AMP-binding"/>
    <property type="match status" value="1"/>
</dbReference>
<sequence length="554" mass="59741">MRYADKPWLQHLSAEHIAPVDPPPTMLHAFRASARHVPDRTALVYFDGRLTYAEADALSDGIANHLLAHGFRPGDRTAIVLQNTPQFVLALLATWKAGGIAVPVSPMYKSRELGHVLRDAQATALVCHERGWSAYIRETVADSAVHIALTTSELDLQSRDDHRVLPTDARSHPDDATDLLAAARASAGTPVPEPALGPDDAALITYTSGTTGVPKGARNTHGNMAYNAQRQCRILQLPDGAVIFALAPLFHISGMVSQLAAALTGGSTLAMAYRFEAGVVLDAIREHRPAYMVGPSTAYIALMARPDTSADDFASFRWLSSGGAPLPPAVVEEFRRRYGHYVRNGYGLTECTGACASVPPGKEAPVDPVSGTLAVGVPGPDTVIRIVDETGGDVPFGEHGEIAVRGPMVVPGYWRRPEESAATLPDGELRTGDIGFMDETGWLYVVDRKKDMISASGFKVWPREVEDVLYTHPAVREAAVVGVPHPYRGETVKAYVSLKPGASVDSGELVAYCKDRLAAYKYPREVELLAELPKNTSGKILRRELRGLPGQRRG</sequence>
<evidence type="ECO:0000259" key="2">
    <source>
        <dbReference type="Pfam" id="PF13193"/>
    </source>
</evidence>
<dbReference type="InterPro" id="IPR000873">
    <property type="entry name" value="AMP-dep_synth/lig_dom"/>
</dbReference>
<dbReference type="InterPro" id="IPR025110">
    <property type="entry name" value="AMP-bd_C"/>
</dbReference>
<dbReference type="InterPro" id="IPR042099">
    <property type="entry name" value="ANL_N_sf"/>
</dbReference>
<evidence type="ECO:0000259" key="1">
    <source>
        <dbReference type="Pfam" id="PF00501"/>
    </source>
</evidence>
<evidence type="ECO:0000313" key="3">
    <source>
        <dbReference type="EMBL" id="MDF3290386.1"/>
    </source>
</evidence>
<dbReference type="EMBL" id="JARJBC010000007">
    <property type="protein sequence ID" value="MDF3290386.1"/>
    <property type="molecule type" value="Genomic_DNA"/>
</dbReference>
<keyword evidence="4" id="KW-1185">Reference proteome</keyword>
<feature type="domain" description="AMP-dependent synthetase/ligase" evidence="1">
    <location>
        <begin position="30"/>
        <end position="414"/>
    </location>
</feature>
<dbReference type="PANTHER" id="PTHR43767">
    <property type="entry name" value="LONG-CHAIN-FATTY-ACID--COA LIGASE"/>
    <property type="match status" value="1"/>
</dbReference>
<feature type="domain" description="AMP-binding enzyme C-terminal" evidence="2">
    <location>
        <begin position="464"/>
        <end position="539"/>
    </location>
</feature>
<evidence type="ECO:0000313" key="4">
    <source>
        <dbReference type="Proteomes" id="UP001216579"/>
    </source>
</evidence>
<protein>
    <submittedName>
        <fullName evidence="3">AMP-binding protein</fullName>
    </submittedName>
</protein>
<dbReference type="Proteomes" id="UP001216579">
    <property type="component" value="Unassembled WGS sequence"/>
</dbReference>
<dbReference type="PROSITE" id="PS00455">
    <property type="entry name" value="AMP_BINDING"/>
    <property type="match status" value="1"/>
</dbReference>